<dbReference type="AlphaFoldDB" id="A0A1E3W0S1"/>
<dbReference type="InterPro" id="IPR000515">
    <property type="entry name" value="MetI-like"/>
</dbReference>
<dbReference type="CDD" id="cd06261">
    <property type="entry name" value="TM_PBP2"/>
    <property type="match status" value="1"/>
</dbReference>
<dbReference type="GO" id="GO:0055085">
    <property type="term" value="P:transmembrane transport"/>
    <property type="evidence" value="ECO:0007669"/>
    <property type="project" value="InterPro"/>
</dbReference>
<keyword evidence="3 5" id="KW-1133">Transmembrane helix</keyword>
<evidence type="ECO:0000259" key="6">
    <source>
        <dbReference type="PROSITE" id="PS50928"/>
    </source>
</evidence>
<evidence type="ECO:0000256" key="3">
    <source>
        <dbReference type="ARBA" id="ARBA00022989"/>
    </source>
</evidence>
<dbReference type="OrthoDB" id="9781724at2"/>
<dbReference type="EMBL" id="LPWD01000443">
    <property type="protein sequence ID" value="ODR99111.1"/>
    <property type="molecule type" value="Genomic_DNA"/>
</dbReference>
<dbReference type="PANTHER" id="PTHR43632">
    <property type="entry name" value="PERMEASE COMPONENT OF TUNGSTATE ABC TRANSPORTER"/>
    <property type="match status" value="1"/>
</dbReference>
<dbReference type="GO" id="GO:0005886">
    <property type="term" value="C:plasma membrane"/>
    <property type="evidence" value="ECO:0007669"/>
    <property type="project" value="UniProtKB-SubCell"/>
</dbReference>
<evidence type="ECO:0000256" key="1">
    <source>
        <dbReference type="ARBA" id="ARBA00004651"/>
    </source>
</evidence>
<proteinExistence type="inferred from homology"/>
<feature type="transmembrane region" description="Helical" evidence="5">
    <location>
        <begin position="201"/>
        <end position="225"/>
    </location>
</feature>
<dbReference type="PANTHER" id="PTHR43632:SF1">
    <property type="entry name" value="PERMEASE COMPONENT OF TUNGSTATE ABC TRANSPORTER"/>
    <property type="match status" value="1"/>
</dbReference>
<feature type="transmembrane region" description="Helical" evidence="5">
    <location>
        <begin position="32"/>
        <end position="54"/>
    </location>
</feature>
<keyword evidence="2 5" id="KW-0812">Transmembrane</keyword>
<evidence type="ECO:0000256" key="2">
    <source>
        <dbReference type="ARBA" id="ARBA00022692"/>
    </source>
</evidence>
<accession>A0A1E3W0S1</accession>
<gene>
    <name evidence="7" type="ORF">AUC71_03695</name>
</gene>
<dbReference type="SUPFAM" id="SSF161098">
    <property type="entry name" value="MetI-like"/>
    <property type="match status" value="1"/>
</dbReference>
<evidence type="ECO:0000313" key="8">
    <source>
        <dbReference type="Proteomes" id="UP000095042"/>
    </source>
</evidence>
<keyword evidence="5" id="KW-0813">Transport</keyword>
<comment type="similarity">
    <text evidence="5">Belongs to the binding-protein-dependent transport system permease family.</text>
</comment>
<feature type="transmembrane region" description="Helical" evidence="5">
    <location>
        <begin position="156"/>
        <end position="181"/>
    </location>
</feature>
<dbReference type="Gene3D" id="1.10.3720.10">
    <property type="entry name" value="MetI-like"/>
    <property type="match status" value="1"/>
</dbReference>
<feature type="transmembrane region" description="Helical" evidence="5">
    <location>
        <begin position="97"/>
        <end position="118"/>
    </location>
</feature>
<dbReference type="Proteomes" id="UP000095042">
    <property type="component" value="Unassembled WGS sequence"/>
</dbReference>
<evidence type="ECO:0000256" key="5">
    <source>
        <dbReference type="RuleBase" id="RU363032"/>
    </source>
</evidence>
<dbReference type="RefSeq" id="WP_069624956.1">
    <property type="nucleotide sequence ID" value="NZ_LPWD01000443.1"/>
</dbReference>
<comment type="subcellular location">
    <subcellularLocation>
        <location evidence="1 5">Cell membrane</location>
        <topology evidence="1 5">Multi-pass membrane protein</topology>
    </subcellularLocation>
</comment>
<protein>
    <submittedName>
        <fullName evidence="7">ABC transporter permease</fullName>
    </submittedName>
</protein>
<name>A0A1E3W0S1_9HYPH</name>
<dbReference type="NCBIfam" id="NF038017">
    <property type="entry name" value="ABC_perm1"/>
    <property type="match status" value="1"/>
</dbReference>
<reference evidence="7 8" key="1">
    <citation type="journal article" date="2016" name="Environ. Microbiol.">
        <title>New Methyloceanibacter diversity from North Sea sediments includes methanotroph containing solely the soluble methane monooxygenase.</title>
        <authorList>
            <person name="Vekeman B."/>
            <person name="Kerckhof F.M."/>
            <person name="Cremers G."/>
            <person name="de Vos P."/>
            <person name="Vandamme P."/>
            <person name="Boon N."/>
            <person name="Op den Camp H.J."/>
            <person name="Heylen K."/>
        </authorList>
    </citation>
    <scope>NUCLEOTIDE SEQUENCE [LARGE SCALE GENOMIC DNA]</scope>
    <source>
        <strain evidence="7 8">R-67177</strain>
    </source>
</reference>
<feature type="transmembrane region" description="Helical" evidence="5">
    <location>
        <begin position="61"/>
        <end position="85"/>
    </location>
</feature>
<dbReference type="PROSITE" id="PS50928">
    <property type="entry name" value="ABC_TM1"/>
    <property type="match status" value="1"/>
</dbReference>
<organism evidence="7 8">
    <name type="scientific">Methyloceanibacter marginalis</name>
    <dbReference type="NCBI Taxonomy" id="1774971"/>
    <lineage>
        <taxon>Bacteria</taxon>
        <taxon>Pseudomonadati</taxon>
        <taxon>Pseudomonadota</taxon>
        <taxon>Alphaproteobacteria</taxon>
        <taxon>Hyphomicrobiales</taxon>
        <taxon>Hyphomicrobiaceae</taxon>
        <taxon>Methyloceanibacter</taxon>
    </lineage>
</organism>
<dbReference type="InterPro" id="IPR035906">
    <property type="entry name" value="MetI-like_sf"/>
</dbReference>
<dbReference type="InterPro" id="IPR049783">
    <property type="entry name" value="ABC_perm_TupB-like"/>
</dbReference>
<dbReference type="Pfam" id="PF00528">
    <property type="entry name" value="BPD_transp_1"/>
    <property type="match status" value="1"/>
</dbReference>
<keyword evidence="8" id="KW-1185">Reference proteome</keyword>
<sequence length="235" mass="24476">MTDFIDAFRTALGLIVTLDPDLVEILVLSIKVSLSAVVIASLLGFAIGGALAVYRFPGRGAVSAVLSALMGLPPVVAGLVVYLLLSNVGPLGVLQLLYTPTAMIIAQVVLVTPIIGALTRQACQDLLEEYDEQLRSLGASSSAIVATLLWDGRYRLITAVLAGFGRAIAEVGAVMIVGGNIDHVTRTMTTAIALETSKGNIALALALGIVLLTIALAVNASLIWVQRLANRLAYA</sequence>
<evidence type="ECO:0000313" key="7">
    <source>
        <dbReference type="EMBL" id="ODR99111.1"/>
    </source>
</evidence>
<evidence type="ECO:0000256" key="4">
    <source>
        <dbReference type="ARBA" id="ARBA00023136"/>
    </source>
</evidence>
<keyword evidence="4 5" id="KW-0472">Membrane</keyword>
<comment type="caution">
    <text evidence="7">The sequence shown here is derived from an EMBL/GenBank/DDBJ whole genome shotgun (WGS) entry which is preliminary data.</text>
</comment>
<feature type="domain" description="ABC transmembrane type-1" evidence="6">
    <location>
        <begin position="26"/>
        <end position="222"/>
    </location>
</feature>